<feature type="transmembrane region" description="Helical" evidence="7">
    <location>
        <begin position="74"/>
        <end position="94"/>
    </location>
</feature>
<feature type="transmembrane region" description="Helical" evidence="7">
    <location>
        <begin position="433"/>
        <end position="459"/>
    </location>
</feature>
<reference evidence="9 10" key="1">
    <citation type="submission" date="2019-07" db="EMBL/GenBank/DDBJ databases">
        <title>Genome assembly of two rare yeast pathogens: Diutina rugosa and Trichomonascus ciferrii.</title>
        <authorList>
            <person name="Mixao V."/>
            <person name="Saus E."/>
            <person name="Hansen A."/>
            <person name="Lass-Flor C."/>
            <person name="Gabaldon T."/>
        </authorList>
    </citation>
    <scope>NUCLEOTIDE SEQUENCE [LARGE SCALE GENOMIC DNA]</scope>
    <source>
        <strain evidence="9 10">CBS 613</strain>
    </source>
</reference>
<dbReference type="RefSeq" id="XP_034010495.1">
    <property type="nucleotide sequence ID" value="XM_034157555.1"/>
</dbReference>
<evidence type="ECO:0000259" key="8">
    <source>
        <dbReference type="PROSITE" id="PS50850"/>
    </source>
</evidence>
<evidence type="ECO:0000256" key="1">
    <source>
        <dbReference type="ARBA" id="ARBA00004141"/>
    </source>
</evidence>
<evidence type="ECO:0000313" key="9">
    <source>
        <dbReference type="EMBL" id="KAA8898374.1"/>
    </source>
</evidence>
<feature type="transmembrane region" description="Helical" evidence="7">
    <location>
        <begin position="114"/>
        <end position="134"/>
    </location>
</feature>
<feature type="transmembrane region" description="Helical" evidence="7">
    <location>
        <begin position="200"/>
        <end position="224"/>
    </location>
</feature>
<dbReference type="Gene3D" id="1.20.1250.20">
    <property type="entry name" value="MFS general substrate transporter like domains"/>
    <property type="match status" value="1"/>
</dbReference>
<dbReference type="PROSITE" id="PS50850">
    <property type="entry name" value="MFS"/>
    <property type="match status" value="1"/>
</dbReference>
<comment type="similarity">
    <text evidence="6">Belongs to the major facilitator superfamily. CAR1 family.</text>
</comment>
<dbReference type="InterPro" id="IPR020846">
    <property type="entry name" value="MFS_dom"/>
</dbReference>
<evidence type="ECO:0000256" key="3">
    <source>
        <dbReference type="ARBA" id="ARBA00022692"/>
    </source>
</evidence>
<dbReference type="VEuPathDB" id="FungiDB:DIURU_004658"/>
<dbReference type="OMA" id="LTRCWCA"/>
<evidence type="ECO:0000313" key="10">
    <source>
        <dbReference type="Proteomes" id="UP000449547"/>
    </source>
</evidence>
<feature type="transmembrane region" description="Helical" evidence="7">
    <location>
        <begin position="404"/>
        <end position="427"/>
    </location>
</feature>
<accession>A0A642UN33</accession>
<feature type="domain" description="Major facilitator superfamily (MFS) profile" evidence="8">
    <location>
        <begin position="76"/>
        <end position="523"/>
    </location>
</feature>
<sequence>MTSESRLEPIAESIPMVPMERSTSTNTHLTQRRQSVATVATQASRWSSQSQLRQLDEEAKAELPHTIFTKPEKYVIVALAGIGGFWSTISSPIYLPVLPVLEQQFNVSEEKMNISVVVYSIFQGLAPAIFSTLSDQWGRRVIILVCLGIYVLANIGLALNHTYGGLIGLRCLQAFGVASTVTVGSGIASDITLKADRASFIGLCTGLSLLGQAFGALIGGMISSALGWRAIFWFLAIASGVTLVVIYLMLPETTRSIVGNGSVLPRKMSLVATAPILALPTFKARLMPRGQTNSSVVESRAFTVFAPFKILAHVPVVLALTPMTVCYVLWLMMLTTLSTSLSKSYGYSTSSIALCYIPSGIGGLVGTVSIGKILDWTYKTRYSAYLASKDRQTKKDPKFNIFKARLVVSLLPTVLCSAGSLIFGFSIQYQTHVSAVLIASCMIAMGAMIYLTISTTVLVDLYPTQSSGSSSCVNLTRCWAAAVFIAVLTQMVDAMTVAGCYGFMAGLCAMSGLCAGYLYWKSEDWI</sequence>
<feature type="transmembrane region" description="Helical" evidence="7">
    <location>
        <begin position="501"/>
        <end position="520"/>
    </location>
</feature>
<name>A0A642UN33_DIURU</name>
<comment type="subcellular location">
    <subcellularLocation>
        <location evidence="1">Membrane</location>
        <topology evidence="1">Multi-pass membrane protein</topology>
    </subcellularLocation>
</comment>
<dbReference type="InterPro" id="IPR036259">
    <property type="entry name" value="MFS_trans_sf"/>
</dbReference>
<dbReference type="Pfam" id="PF07690">
    <property type="entry name" value="MFS_1"/>
    <property type="match status" value="1"/>
</dbReference>
<evidence type="ECO:0000256" key="5">
    <source>
        <dbReference type="ARBA" id="ARBA00023136"/>
    </source>
</evidence>
<evidence type="ECO:0000256" key="6">
    <source>
        <dbReference type="ARBA" id="ARBA00038347"/>
    </source>
</evidence>
<dbReference type="GO" id="GO:0005886">
    <property type="term" value="C:plasma membrane"/>
    <property type="evidence" value="ECO:0007669"/>
    <property type="project" value="TreeGrafter"/>
</dbReference>
<dbReference type="GO" id="GO:0022857">
    <property type="term" value="F:transmembrane transporter activity"/>
    <property type="evidence" value="ECO:0007669"/>
    <property type="project" value="InterPro"/>
</dbReference>
<dbReference type="GeneID" id="54783309"/>
<dbReference type="Proteomes" id="UP000449547">
    <property type="component" value="Unassembled WGS sequence"/>
</dbReference>
<feature type="transmembrane region" description="Helical" evidence="7">
    <location>
        <begin position="141"/>
        <end position="161"/>
    </location>
</feature>
<keyword evidence="2" id="KW-0813">Transport</keyword>
<keyword evidence="4 7" id="KW-1133">Transmembrane helix</keyword>
<evidence type="ECO:0000256" key="4">
    <source>
        <dbReference type="ARBA" id="ARBA00022989"/>
    </source>
</evidence>
<keyword evidence="10" id="KW-1185">Reference proteome</keyword>
<dbReference type="Gene3D" id="1.20.1720.10">
    <property type="entry name" value="Multidrug resistance protein D"/>
    <property type="match status" value="1"/>
</dbReference>
<feature type="transmembrane region" description="Helical" evidence="7">
    <location>
        <begin position="167"/>
        <end position="188"/>
    </location>
</feature>
<evidence type="ECO:0000256" key="7">
    <source>
        <dbReference type="SAM" id="Phobius"/>
    </source>
</evidence>
<dbReference type="InterPro" id="IPR011701">
    <property type="entry name" value="MFS"/>
</dbReference>
<dbReference type="EMBL" id="SWFT01000146">
    <property type="protein sequence ID" value="KAA8898374.1"/>
    <property type="molecule type" value="Genomic_DNA"/>
</dbReference>
<gene>
    <name evidence="9" type="ORF">DIURU_004658</name>
</gene>
<proteinExistence type="inferred from homology"/>
<comment type="caution">
    <text evidence="9">The sequence shown here is derived from an EMBL/GenBank/DDBJ whole genome shotgun (WGS) entry which is preliminary data.</text>
</comment>
<protein>
    <recommendedName>
        <fullName evidence="8">Major facilitator superfamily (MFS) profile domain-containing protein</fullName>
    </recommendedName>
</protein>
<evidence type="ECO:0000256" key="2">
    <source>
        <dbReference type="ARBA" id="ARBA00022448"/>
    </source>
</evidence>
<dbReference type="PANTHER" id="PTHR23502">
    <property type="entry name" value="MAJOR FACILITATOR SUPERFAMILY"/>
    <property type="match status" value="1"/>
</dbReference>
<dbReference type="SUPFAM" id="SSF103473">
    <property type="entry name" value="MFS general substrate transporter"/>
    <property type="match status" value="1"/>
</dbReference>
<feature type="transmembrane region" description="Helical" evidence="7">
    <location>
        <begin position="310"/>
        <end position="330"/>
    </location>
</feature>
<feature type="transmembrane region" description="Helical" evidence="7">
    <location>
        <begin position="230"/>
        <end position="250"/>
    </location>
</feature>
<organism evidence="9 10">
    <name type="scientific">Diutina rugosa</name>
    <name type="common">Yeast</name>
    <name type="synonym">Candida rugosa</name>
    <dbReference type="NCBI Taxonomy" id="5481"/>
    <lineage>
        <taxon>Eukaryota</taxon>
        <taxon>Fungi</taxon>
        <taxon>Dikarya</taxon>
        <taxon>Ascomycota</taxon>
        <taxon>Saccharomycotina</taxon>
        <taxon>Pichiomycetes</taxon>
        <taxon>Debaryomycetaceae</taxon>
        <taxon>Diutina</taxon>
    </lineage>
</organism>
<keyword evidence="3 7" id="KW-0812">Transmembrane</keyword>
<feature type="transmembrane region" description="Helical" evidence="7">
    <location>
        <begin position="350"/>
        <end position="371"/>
    </location>
</feature>
<dbReference type="PANTHER" id="PTHR23502:SF51">
    <property type="entry name" value="QUINIDINE RESISTANCE PROTEIN 1-RELATED"/>
    <property type="match status" value="1"/>
</dbReference>
<dbReference type="OrthoDB" id="440553at2759"/>
<dbReference type="AlphaFoldDB" id="A0A642UN33"/>
<keyword evidence="5 7" id="KW-0472">Membrane</keyword>